<dbReference type="PANTHER" id="PTHR31435">
    <property type="entry name" value="PROTEIN NATD1"/>
    <property type="match status" value="1"/>
</dbReference>
<dbReference type="InterPro" id="IPR031165">
    <property type="entry name" value="GNAT_YJDJ"/>
</dbReference>
<dbReference type="InterPro" id="IPR045057">
    <property type="entry name" value="Gcn5-rel_NAT"/>
</dbReference>
<dbReference type="SUPFAM" id="SSF55729">
    <property type="entry name" value="Acyl-CoA N-acyltransferases (Nat)"/>
    <property type="match status" value="1"/>
</dbReference>
<gene>
    <name evidence="2" type="ordered locus">Caci_1753</name>
</gene>
<dbReference type="PROSITE" id="PS51729">
    <property type="entry name" value="GNAT_YJDJ"/>
    <property type="match status" value="1"/>
</dbReference>
<dbReference type="Proteomes" id="UP000000851">
    <property type="component" value="Chromosome"/>
</dbReference>
<organism evidence="2 3">
    <name type="scientific">Catenulispora acidiphila (strain DSM 44928 / JCM 14897 / NBRC 102108 / NRRL B-24433 / ID139908)</name>
    <dbReference type="NCBI Taxonomy" id="479433"/>
    <lineage>
        <taxon>Bacteria</taxon>
        <taxon>Bacillati</taxon>
        <taxon>Actinomycetota</taxon>
        <taxon>Actinomycetes</taxon>
        <taxon>Catenulisporales</taxon>
        <taxon>Catenulisporaceae</taxon>
        <taxon>Catenulispora</taxon>
    </lineage>
</organism>
<dbReference type="CDD" id="cd04301">
    <property type="entry name" value="NAT_SF"/>
    <property type="match status" value="1"/>
</dbReference>
<name>C7QCW4_CATAD</name>
<dbReference type="HOGENOM" id="CLU_132888_0_2_11"/>
<dbReference type="Gene3D" id="3.40.630.30">
    <property type="match status" value="1"/>
</dbReference>
<sequence length="100" mass="10764">MSDVASGEVTVVDNKERHQYEAHLDGALAGVLTYTVRDGVAVLPHTGVQPRYEGRGIGGRLAKAALDDARAQDLKVAPWCPFIAAYIEKNPEYADLVVAD</sequence>
<dbReference type="STRING" id="479433.Caci_1753"/>
<dbReference type="GO" id="GO:0016740">
    <property type="term" value="F:transferase activity"/>
    <property type="evidence" value="ECO:0007669"/>
    <property type="project" value="UniProtKB-KW"/>
</dbReference>
<dbReference type="PANTHER" id="PTHR31435:SF10">
    <property type="entry name" value="BSR4717 PROTEIN"/>
    <property type="match status" value="1"/>
</dbReference>
<dbReference type="AlphaFoldDB" id="C7QCW4"/>
<keyword evidence="2" id="KW-0808">Transferase</keyword>
<evidence type="ECO:0000259" key="1">
    <source>
        <dbReference type="PROSITE" id="PS51729"/>
    </source>
</evidence>
<protein>
    <submittedName>
        <fullName evidence="2">Acetyltransferase</fullName>
    </submittedName>
</protein>
<evidence type="ECO:0000313" key="3">
    <source>
        <dbReference type="Proteomes" id="UP000000851"/>
    </source>
</evidence>
<feature type="domain" description="N-acetyltransferase" evidence="1">
    <location>
        <begin position="12"/>
        <end position="98"/>
    </location>
</feature>
<proteinExistence type="predicted"/>
<dbReference type="EMBL" id="CP001700">
    <property type="protein sequence ID" value="ACU70674.1"/>
    <property type="molecule type" value="Genomic_DNA"/>
</dbReference>
<accession>C7QCW4</accession>
<keyword evidence="3" id="KW-1185">Reference proteome</keyword>
<dbReference type="InterPro" id="IPR016181">
    <property type="entry name" value="Acyl_CoA_acyltransferase"/>
</dbReference>
<reference evidence="2 3" key="1">
    <citation type="journal article" date="2009" name="Stand. Genomic Sci.">
        <title>Complete genome sequence of Catenulispora acidiphila type strain (ID 139908).</title>
        <authorList>
            <person name="Copeland A."/>
            <person name="Lapidus A."/>
            <person name="Glavina Del Rio T."/>
            <person name="Nolan M."/>
            <person name="Lucas S."/>
            <person name="Chen F."/>
            <person name="Tice H."/>
            <person name="Cheng J.F."/>
            <person name="Bruce D."/>
            <person name="Goodwin L."/>
            <person name="Pitluck S."/>
            <person name="Mikhailova N."/>
            <person name="Pati A."/>
            <person name="Ivanova N."/>
            <person name="Mavromatis K."/>
            <person name="Chen A."/>
            <person name="Palaniappan K."/>
            <person name="Chain P."/>
            <person name="Land M."/>
            <person name="Hauser L."/>
            <person name="Chang Y.J."/>
            <person name="Jeffries C.D."/>
            <person name="Chertkov O."/>
            <person name="Brettin T."/>
            <person name="Detter J.C."/>
            <person name="Han C."/>
            <person name="Ali Z."/>
            <person name="Tindall B.J."/>
            <person name="Goker M."/>
            <person name="Bristow J."/>
            <person name="Eisen J.A."/>
            <person name="Markowitz V."/>
            <person name="Hugenholtz P."/>
            <person name="Kyrpides N.C."/>
            <person name="Klenk H.P."/>
        </authorList>
    </citation>
    <scope>NUCLEOTIDE SEQUENCE [LARGE SCALE GENOMIC DNA]</scope>
    <source>
        <strain evidence="3">DSM 44928 / JCM 14897 / NBRC 102108 / NRRL B-24433 / ID139908</strain>
    </source>
</reference>
<dbReference type="eggNOG" id="COG2388">
    <property type="taxonomic scope" value="Bacteria"/>
</dbReference>
<dbReference type="InParanoid" id="C7QCW4"/>
<dbReference type="Pfam" id="PF14542">
    <property type="entry name" value="Acetyltransf_CG"/>
    <property type="match status" value="1"/>
</dbReference>
<dbReference type="KEGG" id="cai:Caci_1753"/>
<dbReference type="RefSeq" id="WP_012785968.1">
    <property type="nucleotide sequence ID" value="NC_013131.1"/>
</dbReference>
<evidence type="ECO:0000313" key="2">
    <source>
        <dbReference type="EMBL" id="ACU70674.1"/>
    </source>
</evidence>